<keyword evidence="1" id="KW-0472">Membrane</keyword>
<evidence type="ECO:0000313" key="3">
    <source>
        <dbReference type="EMBL" id="MBW8637097.1"/>
    </source>
</evidence>
<reference evidence="3" key="1">
    <citation type="submission" date="2021-08" db="EMBL/GenBank/DDBJ databases">
        <title>Hoeflea bacterium WL0058 sp. nov., isolated from the sediment.</title>
        <authorList>
            <person name="Wang L."/>
            <person name="Zhang D."/>
        </authorList>
    </citation>
    <scope>NUCLEOTIDE SEQUENCE</scope>
    <source>
        <strain evidence="3">WL0058</strain>
    </source>
</reference>
<name>A0AAE2ZPB4_9HYPH</name>
<gene>
    <name evidence="3" type="ORF">K1W69_07840</name>
</gene>
<keyword evidence="1" id="KW-1133">Transmembrane helix</keyword>
<accession>A0AAE2ZPB4</accession>
<organism evidence="3 4">
    <name type="scientific">Flavimaribacter sediminis</name>
    <dbReference type="NCBI Taxonomy" id="2865987"/>
    <lineage>
        <taxon>Bacteria</taxon>
        <taxon>Pseudomonadati</taxon>
        <taxon>Pseudomonadota</taxon>
        <taxon>Alphaproteobacteria</taxon>
        <taxon>Hyphomicrobiales</taxon>
        <taxon>Rhizobiaceae</taxon>
        <taxon>Flavimaribacter</taxon>
    </lineage>
</organism>
<protein>
    <submittedName>
        <fullName evidence="3">DUF3971 domain-containing protein</fullName>
    </submittedName>
</protein>
<dbReference type="Proteomes" id="UP001196509">
    <property type="component" value="Unassembled WGS sequence"/>
</dbReference>
<keyword evidence="4" id="KW-1185">Reference proteome</keyword>
<dbReference type="EMBL" id="JAICBX010000001">
    <property type="protein sequence ID" value="MBW8637097.1"/>
    <property type="molecule type" value="Genomic_DNA"/>
</dbReference>
<dbReference type="AlphaFoldDB" id="A0AAE2ZPB4"/>
<dbReference type="InterPro" id="IPR025263">
    <property type="entry name" value="YhdP_central"/>
</dbReference>
<proteinExistence type="predicted"/>
<evidence type="ECO:0000313" key="4">
    <source>
        <dbReference type="Proteomes" id="UP001196509"/>
    </source>
</evidence>
<dbReference type="Pfam" id="PF13116">
    <property type="entry name" value="YhdP"/>
    <property type="match status" value="1"/>
</dbReference>
<evidence type="ECO:0000256" key="1">
    <source>
        <dbReference type="SAM" id="Phobius"/>
    </source>
</evidence>
<sequence length="1175" mass="127458">MIGRKRRTDRGNHGRALSLDTMPSALHDDAIVVHTPRHWPRIGRARRFLLAALIFVIGLPAVLVILINLGAGDRLLTDRLQQFMQTALGDALTPTVQGVGVRLTENGRIAVEARGVSVVRKDTSEKVVGANSVKLGLGLLPLLSGRPTVSRVEIDSGYVDAKYIGRNEAADETETEKGPFQIKDIGPAANSLLDGLTNIEAIVRRKEVDTVILTDFIFLNTGGKLTDDETRHGETPAQDLQDIRVERAELTSNPDHSITFDSKVMMAGDIVHVLITTSVTRFWNQPDSLEVAVSNLKIGELIRQLTGRSRQKFRLEGNADLQLVVRRPNQTRQASLTGGIELSGGELFMDGVGAELRRSRINFAFDSTKNSLELLPSQLNVGKSSYDFNGGVIDLDSLPDQTKTNGLAFDLVVDEGIVAPSDSSEPPATVAMKVFARYLRDEKRINVDEFLVSAGRGALYSSASIQLTDTSPQISFVANVTGMDTSTVKQLWPYWIARQARNWVHQNLFGGTVTHGAIRLFIPRGLIAQGPDASMDDRQLTLDFDIENARFDVAGDIPPVRNGAGVFKLRGDQLELELKGGRSFFPSGRSVGIANGNFAIPDTRAQPLMADLDIEVTGNADAVAELVSYRPINALQRTPYKPEDFTGSIKAKVEVTFGLIIEQEPPEPDWTVDLDLSEVSVGPLIDGVKVTNATGKMFVDPQDIHFDTSADLDGINAQIDFVEPLSDDRPQDRQRDVKLVADAEARAKFAPQLNDYVKGDIELDLSLLGEGKQKIVADLTKARLELPWIGWSKGTGVKASVSFLLDLGPEGAQDKVIKISDVKLKGNGFAASGSLDFDDVGLLNADIRNATLARDDKFDIKINRRNGVYVINVNGRAVDLRSAIKHYFSDSEAAPESASDERVELSVTADKAIGFHDETVSPFRMTYSGVGSTMLSLSVEGTTRSGQPVRANGATQKGVTRINLTSGDAGATGRIVDIYDKIQGGKLSVALNRANNGPYLGTVSVDDFAIVGEERLESIVSSKPQGGQSLNEAINRDLNVTRAEFQRGYARIDKGPGYLRISDGVVRGPEIGSTFQGTVYDARGNIDITGTFMPLYGVNRLFGEIPIVGAILGNGRDRGLIGITYRLSGKFDDPKLSINPISVIAPGIFRSMFQFTQGRGGAADTVTPSQPRMDR</sequence>
<keyword evidence="1" id="KW-0812">Transmembrane</keyword>
<evidence type="ECO:0000259" key="2">
    <source>
        <dbReference type="Pfam" id="PF13116"/>
    </source>
</evidence>
<feature type="domain" description="YhdP central" evidence="2">
    <location>
        <begin position="441"/>
        <end position="891"/>
    </location>
</feature>
<comment type="caution">
    <text evidence="3">The sequence shown here is derived from an EMBL/GenBank/DDBJ whole genome shotgun (WGS) entry which is preliminary data.</text>
</comment>
<feature type="transmembrane region" description="Helical" evidence="1">
    <location>
        <begin position="48"/>
        <end position="71"/>
    </location>
</feature>